<dbReference type="SUPFAM" id="SSF55874">
    <property type="entry name" value="ATPase domain of HSP90 chaperone/DNA topoisomerase II/histidine kinase"/>
    <property type="match status" value="1"/>
</dbReference>
<comment type="catalytic activity">
    <reaction evidence="1">
        <text>ATP + protein L-histidine = ADP + protein N-phospho-L-histidine.</text>
        <dbReference type="EC" id="2.7.13.3"/>
    </reaction>
</comment>
<organism evidence="11">
    <name type="scientific">Streptomyces sp. R08</name>
    <dbReference type="NCBI Taxonomy" id="3238624"/>
    <lineage>
        <taxon>Bacteria</taxon>
        <taxon>Bacillati</taxon>
        <taxon>Actinomycetota</taxon>
        <taxon>Actinomycetes</taxon>
        <taxon>Kitasatosporales</taxon>
        <taxon>Streptomycetaceae</taxon>
        <taxon>Streptomyces</taxon>
    </lineage>
</organism>
<proteinExistence type="predicted"/>
<keyword evidence="4" id="KW-0808">Transferase</keyword>
<dbReference type="GO" id="GO:0016020">
    <property type="term" value="C:membrane"/>
    <property type="evidence" value="ECO:0007669"/>
    <property type="project" value="InterPro"/>
</dbReference>
<evidence type="ECO:0000256" key="9">
    <source>
        <dbReference type="SAM" id="Phobius"/>
    </source>
</evidence>
<evidence type="ECO:0000256" key="5">
    <source>
        <dbReference type="ARBA" id="ARBA00022741"/>
    </source>
</evidence>
<keyword evidence="9" id="KW-1133">Transmembrane helix</keyword>
<evidence type="ECO:0000256" key="1">
    <source>
        <dbReference type="ARBA" id="ARBA00000085"/>
    </source>
</evidence>
<dbReference type="GO" id="GO:0000155">
    <property type="term" value="F:phosphorelay sensor kinase activity"/>
    <property type="evidence" value="ECO:0007669"/>
    <property type="project" value="InterPro"/>
</dbReference>
<evidence type="ECO:0000256" key="7">
    <source>
        <dbReference type="ARBA" id="ARBA00022840"/>
    </source>
</evidence>
<feature type="transmembrane region" description="Helical" evidence="9">
    <location>
        <begin position="123"/>
        <end position="144"/>
    </location>
</feature>
<feature type="transmembrane region" description="Helical" evidence="9">
    <location>
        <begin position="40"/>
        <end position="60"/>
    </location>
</feature>
<accession>A0AB39MBN4</accession>
<dbReference type="InterPro" id="IPR050482">
    <property type="entry name" value="Sensor_HK_TwoCompSys"/>
</dbReference>
<evidence type="ECO:0000256" key="6">
    <source>
        <dbReference type="ARBA" id="ARBA00022777"/>
    </source>
</evidence>
<dbReference type="Gene3D" id="3.30.565.10">
    <property type="entry name" value="Histidine kinase-like ATPase, C-terminal domain"/>
    <property type="match status" value="1"/>
</dbReference>
<evidence type="ECO:0000256" key="3">
    <source>
        <dbReference type="ARBA" id="ARBA00022553"/>
    </source>
</evidence>
<evidence type="ECO:0000256" key="8">
    <source>
        <dbReference type="ARBA" id="ARBA00023012"/>
    </source>
</evidence>
<gene>
    <name evidence="11" type="ORF">AB5J58_25375</name>
</gene>
<keyword evidence="9" id="KW-0472">Membrane</keyword>
<dbReference type="AlphaFoldDB" id="A0AB39MBN4"/>
<dbReference type="InterPro" id="IPR011712">
    <property type="entry name" value="Sig_transdc_His_kin_sub3_dim/P"/>
</dbReference>
<dbReference type="GO" id="GO:0005524">
    <property type="term" value="F:ATP binding"/>
    <property type="evidence" value="ECO:0007669"/>
    <property type="project" value="UniProtKB-KW"/>
</dbReference>
<name>A0AB39MBN4_9ACTN</name>
<dbReference type="RefSeq" id="WP_369189222.1">
    <property type="nucleotide sequence ID" value="NZ_CP163431.1"/>
</dbReference>
<keyword evidence="5" id="KW-0547">Nucleotide-binding</keyword>
<evidence type="ECO:0000256" key="4">
    <source>
        <dbReference type="ARBA" id="ARBA00022679"/>
    </source>
</evidence>
<dbReference type="EMBL" id="CP163431">
    <property type="protein sequence ID" value="XDQ03279.1"/>
    <property type="molecule type" value="Genomic_DNA"/>
</dbReference>
<keyword evidence="3" id="KW-0597">Phosphoprotein</keyword>
<dbReference type="PANTHER" id="PTHR24421:SF10">
    <property type="entry name" value="NITRATE_NITRITE SENSOR PROTEIN NARQ"/>
    <property type="match status" value="1"/>
</dbReference>
<keyword evidence="6 11" id="KW-0418">Kinase</keyword>
<keyword evidence="9" id="KW-0812">Transmembrane</keyword>
<evidence type="ECO:0000313" key="11">
    <source>
        <dbReference type="EMBL" id="XDQ03279.1"/>
    </source>
</evidence>
<evidence type="ECO:0000256" key="2">
    <source>
        <dbReference type="ARBA" id="ARBA00012438"/>
    </source>
</evidence>
<protein>
    <recommendedName>
        <fullName evidence="2">histidine kinase</fullName>
        <ecNumber evidence="2">2.7.13.3</ecNumber>
    </recommendedName>
</protein>
<keyword evidence="7" id="KW-0067">ATP-binding</keyword>
<feature type="transmembrane region" description="Helical" evidence="9">
    <location>
        <begin position="90"/>
        <end position="117"/>
    </location>
</feature>
<reference evidence="11" key="1">
    <citation type="submission" date="2024-07" db="EMBL/GenBank/DDBJ databases">
        <authorList>
            <person name="Yu S.T."/>
        </authorList>
    </citation>
    <scope>NUCLEOTIDE SEQUENCE</scope>
    <source>
        <strain evidence="11">R08</strain>
    </source>
</reference>
<dbReference type="Gene3D" id="1.20.5.1930">
    <property type="match status" value="1"/>
</dbReference>
<dbReference type="GO" id="GO:0046983">
    <property type="term" value="F:protein dimerization activity"/>
    <property type="evidence" value="ECO:0007669"/>
    <property type="project" value="InterPro"/>
</dbReference>
<keyword evidence="8" id="KW-0902">Two-component regulatory system</keyword>
<dbReference type="EC" id="2.7.13.3" evidence="2"/>
<sequence>MGTSPEAGAVGSGSRPAGVEFPGLVPSALGGGPRTARDHAVDVACVLVAAGLAAAGMWLMPAEDRLPVGVDVVAAVAGCAGLLGRRRFPVAVAVGLVVLSVVLPVVGGASAIALFTVAVHRKAAVAGAVTVLAVLTAPLEYLLWPGAAGPAGVLVASAGAAVVCLAVTGWGAVVRARRQLVLAWAERARQAGTEQWLRVERGRRAERERIAREMHDVLAHRLSLLSLHAGVLEYRRGLPPEQLAETAALIRAGAHQSLEDLREVIRLLRAPDGERDRPQPTLADVPGLVEESRTAGLRLAYANRLDPAADIPERLGRTGYRIVQEALTNARKHAPPRAAARLELRGGPGEGLTVEAVNPLGGFGGTTVPGSGTGLVGLAERVSLARGRLSHGPTPDGEFRLTAWLPWAP</sequence>
<dbReference type="CDD" id="cd16917">
    <property type="entry name" value="HATPase_UhpB-NarQ-NarX-like"/>
    <property type="match status" value="1"/>
</dbReference>
<feature type="transmembrane region" description="Helical" evidence="9">
    <location>
        <begin position="151"/>
        <end position="173"/>
    </location>
</feature>
<evidence type="ECO:0000259" key="10">
    <source>
        <dbReference type="Pfam" id="PF07730"/>
    </source>
</evidence>
<dbReference type="PANTHER" id="PTHR24421">
    <property type="entry name" value="NITRATE/NITRITE SENSOR PROTEIN NARX-RELATED"/>
    <property type="match status" value="1"/>
</dbReference>
<dbReference type="Pfam" id="PF07730">
    <property type="entry name" value="HisKA_3"/>
    <property type="match status" value="1"/>
</dbReference>
<feature type="transmembrane region" description="Helical" evidence="9">
    <location>
        <begin position="66"/>
        <end position="83"/>
    </location>
</feature>
<feature type="domain" description="Signal transduction histidine kinase subgroup 3 dimerisation and phosphoacceptor" evidence="10">
    <location>
        <begin position="206"/>
        <end position="272"/>
    </location>
</feature>
<dbReference type="InterPro" id="IPR036890">
    <property type="entry name" value="HATPase_C_sf"/>
</dbReference>